<gene>
    <name evidence="2" type="ORF">P3W85_40810</name>
</gene>
<dbReference type="SUPFAM" id="SSF51735">
    <property type="entry name" value="NAD(P)-binding Rossmann-fold domains"/>
    <property type="match status" value="1"/>
</dbReference>
<keyword evidence="3" id="KW-1185">Reference proteome</keyword>
<protein>
    <submittedName>
        <fullName evidence="2">Saccharopine dehydrogenase NADP-binding domain-containing protein</fullName>
    </submittedName>
</protein>
<dbReference type="Gene3D" id="3.30.360.10">
    <property type="entry name" value="Dihydrodipicolinate Reductase, domain 2"/>
    <property type="match status" value="1"/>
</dbReference>
<evidence type="ECO:0000313" key="3">
    <source>
        <dbReference type="Proteomes" id="UP001216674"/>
    </source>
</evidence>
<comment type="caution">
    <text evidence="2">The sequence shown here is derived from an EMBL/GenBank/DDBJ whole genome shotgun (WGS) entry which is preliminary data.</text>
</comment>
<dbReference type="PANTHER" id="PTHR43796:SF2">
    <property type="entry name" value="CARBOXYNORSPERMIDINE SYNTHASE"/>
    <property type="match status" value="1"/>
</dbReference>
<accession>A0ABT6B2Y5</accession>
<dbReference type="InterPro" id="IPR036291">
    <property type="entry name" value="NAD(P)-bd_dom_sf"/>
</dbReference>
<dbReference type="PANTHER" id="PTHR43796">
    <property type="entry name" value="CARBOXYNORSPERMIDINE SYNTHASE"/>
    <property type="match status" value="1"/>
</dbReference>
<evidence type="ECO:0000259" key="1">
    <source>
        <dbReference type="Pfam" id="PF03435"/>
    </source>
</evidence>
<dbReference type="Pfam" id="PF03435">
    <property type="entry name" value="Sacchrp_dh_NADP"/>
    <property type="match status" value="1"/>
</dbReference>
<dbReference type="Proteomes" id="UP001216674">
    <property type="component" value="Unassembled WGS sequence"/>
</dbReference>
<name>A0ABT6B2Y5_9BURK</name>
<dbReference type="Gene3D" id="3.40.50.720">
    <property type="entry name" value="NAD(P)-binding Rossmann-like Domain"/>
    <property type="match status" value="1"/>
</dbReference>
<dbReference type="EMBL" id="JARJLM010000662">
    <property type="protein sequence ID" value="MDF3839236.1"/>
    <property type="molecule type" value="Genomic_DNA"/>
</dbReference>
<dbReference type="InterPro" id="IPR005097">
    <property type="entry name" value="Sacchrp_dh_NADP-bd"/>
</dbReference>
<sequence>MKVLALGGCGLMGRHFVETAILLNAFTRLTVADRNAVAAHQYVAGLAHPAIDALAVDARDRAALTDILRCYDVVVSTIGPYYLFGTMVLECAIDAGCHYIDICDDPEPTLAMLDLHPKARAAGVTAIVGMGASPGVANLLASSAIRNMEAPHRVVTTWGSVSRAQEEANADTDLGAALEHWIEQLTGSIPVFMAGRIATGTPLAEVVLHVPGVGAVKAHTVGHPEPVTLPGTFPSIREGVNAMVLSHGLVGVLKIVQARVDKHGQTVEQAAKVLRGIVLKKDISGLSFGESMLLLKSSLKESIFGRRYIPAEMSAIVEGKRQGQRHVCSAWLNGEIPGGMGPNTCIPTAIALRMLAEQRIEKTGVYAPEAVIHAEAFFSLLQPFVRIRDASQPIVVLREALLK</sequence>
<proteinExistence type="predicted"/>
<evidence type="ECO:0000313" key="2">
    <source>
        <dbReference type="EMBL" id="MDF3839236.1"/>
    </source>
</evidence>
<dbReference type="RefSeq" id="WP_276268997.1">
    <property type="nucleotide sequence ID" value="NZ_JARJLM010000662.1"/>
</dbReference>
<feature type="domain" description="Saccharopine dehydrogenase NADP binding" evidence="1">
    <location>
        <begin position="4"/>
        <end position="127"/>
    </location>
</feature>
<reference evidence="2 3" key="1">
    <citation type="submission" date="2023-03" db="EMBL/GenBank/DDBJ databases">
        <title>Draft assemblies of triclosan tolerant bacteria isolated from returned activated sludge.</title>
        <authorList>
            <person name="Van Hamelsveld S."/>
        </authorList>
    </citation>
    <scope>NUCLEOTIDE SEQUENCE [LARGE SCALE GENOMIC DNA]</scope>
    <source>
        <strain evidence="2 3">GW210010_S58</strain>
    </source>
</reference>
<organism evidence="2 3">
    <name type="scientific">Cupriavidus basilensis</name>
    <dbReference type="NCBI Taxonomy" id="68895"/>
    <lineage>
        <taxon>Bacteria</taxon>
        <taxon>Pseudomonadati</taxon>
        <taxon>Pseudomonadota</taxon>
        <taxon>Betaproteobacteria</taxon>
        <taxon>Burkholderiales</taxon>
        <taxon>Burkholderiaceae</taxon>
        <taxon>Cupriavidus</taxon>
    </lineage>
</organism>